<feature type="domain" description="Gliding motility protein SprA N-terminal" evidence="2">
    <location>
        <begin position="109"/>
        <end position="375"/>
    </location>
</feature>
<dbReference type="Pfam" id="PF14349">
    <property type="entry name" value="SprA_N"/>
    <property type="match status" value="2"/>
</dbReference>
<evidence type="ECO:0000259" key="2">
    <source>
        <dbReference type="Pfam" id="PF14349"/>
    </source>
</evidence>
<dbReference type="STRING" id="947013.SAMN04488109_2388"/>
<proteinExistence type="predicted"/>
<dbReference type="InterPro" id="IPR026377">
    <property type="entry name" value="Cell_surface_SprA"/>
</dbReference>
<dbReference type="RefSeq" id="WP_245804070.1">
    <property type="nucleotide sequence ID" value="NZ_FQWQ01000001.1"/>
</dbReference>
<protein>
    <submittedName>
        <fullName evidence="3">Cell surface protein SprA</fullName>
    </submittedName>
</protein>
<name>A0A1M5NK97_9BACT</name>
<sequence>MTVSTRKNQVALTLGQLFVAWLSILLVPQTVSGQVRPTRQNPSDTTQSDSYKPTRRPTYRATDRYGDPFSNTTTASPLYLKDPNQMKLDVDIDTALNYTIYEKIGDLNYRPTSSMSFEEFKQYQDRQILKSYWKGRARAQDGESAVSGRSLIPKIFISPVLDRIFGGSYVELVPRGFVTLDFGAAFQRLNNPNIPIRQQRNGGFEFDQQINMSVVGKVGEKLAVTANFDNNNSFDFQNNMKVEYTGFKEDILQKLEIGNVSLPLNNTLIQGAQNLFGIKAKMQFGKLDVTSIATTQRGKTASINLGGGNNAGQGRPFEIIASNYDENRHFFLGQFFRDNYQKWIGNPPQIISGVNITRVEVYILNRNNDTQTLRNVIGLMDLAEPTRIYNRNIGGRNPNAPNGNTSNDLFASVKGLNRDADGINALLEGLYGGTLVNGTDYEKITGARKLATTEYTFHQQLGYVTLTRKLQNDEALAVAYEYTYNGRAYRVGELSDDYASLKDNEVIFLKLLRPRKIAIRDANKNIIPTWDLMMKNIYNLNVTQLTRDGFQLRVIYRDDKSGIDNPQLQEGTKVRTRQLVEVMGLDKLNPVNDPQKDGNFDYIEGITINSTTGLIIYPYLHPFSDALRQAFAGDPQQSYLIQKYAYDTLYHTTKADAELFATKNKFYMKGMYSAGSSKEILIPGFGVSQGSVKLYAGGIPLNEGTDFVVDYTFGKVTILNESVLNSGKNIEVKYEQSDPFAFQTRSLLGTRLDYHLSEDVNLGATALYYNERPLISRNQIGTEPARNLQYGLDFNVNKKSRMLTKLVDALPFLETKEQSSVTMTGEFAQLLPGTSNKINGEGTAYIDDFENTATPYSLMSPNGWKLSSVPKTLDYRFDPANGLGNDLSAGYLRAKIAWYTVDNQLYRNVGRFKPDNITDNDLKNHYVRPVDPKEIFPLRQLTQGIFYEQIFDVAYYPKERGPYNYNPQQTSDGFLNSPEKNWGAITNAIRTEVDFDKANIEYVEFWLLDPFINTQYGYIDDGITDTPQPNRTGGKVTFQLGSISEDVIRDSKHAFENGLPPTGNLDTEATKNNWGYVTSQQYLTNAFNNDPSTRVNQDVGLDGLPTDKEVSFFQNYINQLGGAAKDKSIQDPSADNFHYFLGSDLDANNAQILERYKQINGQDGNSPVITGSDAVTPSGSTIPDNEDINADNTLSELEEYYEYNLDLRPGQLDINKGYIVDKINTKGTNSPEQVTWYLFRIPVRQFENKVGAIDGFKSIKYARMLLTGFKDPVVLRFANFRMVGSRWRRYTDNLLESDLVKDPELDPNNFTVNVVNLEENAAPSENKSGYVIPPGVVRDRDNTSAVPRQLNEQSVQVCVDNLNDGDSRAIYKTGAVDLFNYGRIKMYFHANSDANDGDLQGFLRLGTDFDQNYYEVAIPLKITRPTNSTDPEVVWPDENTIDMALDDLYALKAARDREAFPLTELYPRDGPKLVEDRHLIRIFGRPDLSSVQVMMIGIRNPKTADKKTISACIWANELRVTDFNRTPGWAVNSTISAKLADFATVTGAFRHTTFGFGPVSSKIFERTRDETTAYDISANVNVDKLLPGNTGIKIPMFMSYQNTTINPQYDPANPDMKLSAALQSFNTDQERHDYLKIIRDQETRRSLNFINVRKVKTRADAPVRLWDIENFAFSYAYSEANRSNFTTQQALQKEYKGSIAYTFSPKATGIEPFKDSKGLSSPWLKVIKDFNFSLMPSSISIRADLDRSFQKNVYRNSGFISDPNYVKFFTFNRSYAVHWNFSKNLSFDYNSRMNAIIDEPDGEGDSVSTEIKKNLKKFGRAKLFDQSMTLNYTVPLDKIPATDWLGADYRYQVNYNWRAGPRDTPDTPGNPPIVNGLPDDLNFKNTIQNLREQNYTGRIDMIKLYNKVKFLKELNAAPKVSTRPTNPKLPPKPTKADSVKEKSMPGLAKGILRLLMSLRSINGTYTLSEGTILPGFVRDPKLFGMDDTWDAPGWGFIFGSQDPNIRYKAASKGWLTTNTSLTMPFTQQRNQTINLRANIEPSPDLKVQVDFRKETTNSYQSIFRASEEGNINSFSDLSPSRSGSYRISFNTIRTAFNRSNGEVTSAVFQKFEENLVTIQQRFSLRGAANTEYDTTMQDVVIPAFLAAYSGKDAKAVSLSPFPKIPMPNWRVDYTGLNKIEFFKNAFQSITISHAYQSTYSVMNYSNSLDSLANTGGNQAYLAIDRPIEDYNRTYFGQPNAEGKYVPLYVISQVLLSEQFAPLIGVNVRTKSRVTANFQYKTKRDVSLTISNAQITEMLSKDISLEIGFTKNNMKLPFKSEGRLIVLKNDVTFRLNTTVSDQRTIQRKVNELNMITNGSVNIQLRPNISYVVNQKLNIQAYFERTINDPKVSNSYRRATTRFGVQVRFSLAQ</sequence>
<keyword evidence="4" id="KW-1185">Reference proteome</keyword>
<dbReference type="Proteomes" id="UP000184212">
    <property type="component" value="Unassembled WGS sequence"/>
</dbReference>
<dbReference type="InterPro" id="IPR025684">
    <property type="entry name" value="SprA_N_dom"/>
</dbReference>
<evidence type="ECO:0000313" key="4">
    <source>
        <dbReference type="Proteomes" id="UP000184212"/>
    </source>
</evidence>
<evidence type="ECO:0000256" key="1">
    <source>
        <dbReference type="SAM" id="MobiDB-lite"/>
    </source>
</evidence>
<dbReference type="EMBL" id="FQWQ01000001">
    <property type="protein sequence ID" value="SHG89932.1"/>
    <property type="molecule type" value="Genomic_DNA"/>
</dbReference>
<organism evidence="3 4">
    <name type="scientific">Chryseolinea serpens</name>
    <dbReference type="NCBI Taxonomy" id="947013"/>
    <lineage>
        <taxon>Bacteria</taxon>
        <taxon>Pseudomonadati</taxon>
        <taxon>Bacteroidota</taxon>
        <taxon>Cytophagia</taxon>
        <taxon>Cytophagales</taxon>
        <taxon>Fulvivirgaceae</taxon>
        <taxon>Chryseolinea</taxon>
    </lineage>
</organism>
<feature type="region of interest" description="Disordered" evidence="1">
    <location>
        <begin position="33"/>
        <end position="67"/>
    </location>
</feature>
<feature type="compositionally biased region" description="Polar residues" evidence="1">
    <location>
        <begin position="33"/>
        <end position="51"/>
    </location>
</feature>
<dbReference type="NCBIfam" id="TIGR04189">
    <property type="entry name" value="surface_SprA"/>
    <property type="match status" value="1"/>
</dbReference>
<reference evidence="3 4" key="1">
    <citation type="submission" date="2016-11" db="EMBL/GenBank/DDBJ databases">
        <authorList>
            <person name="Jaros S."/>
            <person name="Januszkiewicz K."/>
            <person name="Wedrychowicz H."/>
        </authorList>
    </citation>
    <scope>NUCLEOTIDE SEQUENCE [LARGE SCALE GENOMIC DNA]</scope>
    <source>
        <strain evidence="3 4">DSM 24574</strain>
    </source>
</reference>
<feature type="domain" description="Gliding motility protein SprA N-terminal" evidence="2">
    <location>
        <begin position="1118"/>
        <end position="1622"/>
    </location>
</feature>
<accession>A0A1M5NK97</accession>
<evidence type="ECO:0000313" key="3">
    <source>
        <dbReference type="EMBL" id="SHG89932.1"/>
    </source>
</evidence>
<gene>
    <name evidence="3" type="ORF">SAMN04488109_2388</name>
</gene>
<feature type="region of interest" description="Disordered" evidence="1">
    <location>
        <begin position="1919"/>
        <end position="1942"/>
    </location>
</feature>